<dbReference type="EMBL" id="MFDE01000006">
    <property type="protein sequence ID" value="OGE39086.1"/>
    <property type="molecule type" value="Genomic_DNA"/>
</dbReference>
<dbReference type="AlphaFoldDB" id="A0A1F5KDS0"/>
<evidence type="ECO:0000313" key="2">
    <source>
        <dbReference type="Proteomes" id="UP000176527"/>
    </source>
</evidence>
<protein>
    <submittedName>
        <fullName evidence="1">Uncharacterized protein</fullName>
    </submittedName>
</protein>
<comment type="caution">
    <text evidence="1">The sequence shown here is derived from an EMBL/GenBank/DDBJ whole genome shotgun (WGS) entry which is preliminary data.</text>
</comment>
<dbReference type="Proteomes" id="UP000176527">
    <property type="component" value="Unassembled WGS sequence"/>
</dbReference>
<sequence>MAEIAILMRGLERSIYPGNKRGRSISEPEKLSVYGENVSTWGEGVIRSRGLGLDIERQFVWGDNSEILKYYYSMVIIGNYPKGRLSFLGIRRNPTLTEFTEAASKLEGYSLSETRTDFAKFINKQNNLSVHLTQSGSRITLVVTQTAPVLSLDAVADQIIPYAASVFNNLSPTWKVNEQVIRQSVSIAKKRNQIIPGIENINS</sequence>
<organism evidence="1 2">
    <name type="scientific">Candidatus Daviesbacteria bacterium RIFCSPHIGHO2_12_FULL_37_11</name>
    <dbReference type="NCBI Taxonomy" id="1797777"/>
    <lineage>
        <taxon>Bacteria</taxon>
        <taxon>Candidatus Daviesiibacteriota</taxon>
    </lineage>
</organism>
<reference evidence="1 2" key="1">
    <citation type="journal article" date="2016" name="Nat. Commun.">
        <title>Thousands of microbial genomes shed light on interconnected biogeochemical processes in an aquifer system.</title>
        <authorList>
            <person name="Anantharaman K."/>
            <person name="Brown C.T."/>
            <person name="Hug L.A."/>
            <person name="Sharon I."/>
            <person name="Castelle C.J."/>
            <person name="Probst A.J."/>
            <person name="Thomas B.C."/>
            <person name="Singh A."/>
            <person name="Wilkins M.J."/>
            <person name="Karaoz U."/>
            <person name="Brodie E.L."/>
            <person name="Williams K.H."/>
            <person name="Hubbard S.S."/>
            <person name="Banfield J.F."/>
        </authorList>
    </citation>
    <scope>NUCLEOTIDE SEQUENCE [LARGE SCALE GENOMIC DNA]</scope>
</reference>
<accession>A0A1F5KDS0</accession>
<proteinExistence type="predicted"/>
<evidence type="ECO:0000313" key="1">
    <source>
        <dbReference type="EMBL" id="OGE39086.1"/>
    </source>
</evidence>
<name>A0A1F5KDS0_9BACT</name>
<gene>
    <name evidence="1" type="ORF">A3F00_01180</name>
</gene>